<dbReference type="Pfam" id="PF08448">
    <property type="entry name" value="PAS_4"/>
    <property type="match status" value="2"/>
</dbReference>
<dbReference type="PANTHER" id="PTHR44757">
    <property type="entry name" value="DIGUANYLATE CYCLASE DGCP"/>
    <property type="match status" value="1"/>
</dbReference>
<proteinExistence type="predicted"/>
<dbReference type="NCBIfam" id="TIGR00229">
    <property type="entry name" value="sensory_box"/>
    <property type="match status" value="3"/>
</dbReference>
<dbReference type="InterPro" id="IPR013656">
    <property type="entry name" value="PAS_4"/>
</dbReference>
<dbReference type="CDD" id="cd00130">
    <property type="entry name" value="PAS"/>
    <property type="match status" value="4"/>
</dbReference>
<sequence>MPQGKIVLMDLARELGQLGDWAVDLRSGHFTSSREAAAILDMPHDCELSSWDAIARFCTDDYRGRLSGSWQECIHNGALLNMAVEALTHSGRRIWLRIVARPLLDEAGEISGVQGALQDITPSKLAERKLLDSEQEFRRFADSMPHVIWTATADGCLDYVNDAYTRYTGLALDKTGESWISALHPEDVERCLEEWQRAVENGTSFAIEYRIFNQALGMHCWHAVRAEPVRDAQGTLSKWYGIATDIHDHKILSEKFTQLGARLNATFESMSEGFYILSRDWKFTYLNTAAEYFLQRNGSGLLGKVVWEEFPLIAGTPLENALKTAADSLMPSRLEYFYPPLECWFSVNIHPNDEGVSVFFQDISEQKAAALSLERTSRALRLLSSCNSALIRCESEDALLDEICRIALENGGYQAAFVALQDDSPANGLRLAAHACTAIESGIDPFQEHRNISSSEDCCPLQQAMRCGQPVLVEDLADYTASWRLHIKQCGLVSGVCLPLRDRRKTLGVLTFWLREKGATLQADITLLTELADNLAYGIASLRAEERHRQEQNAIVKLAASTSASSGRAFFEQLARNMGEALGAHASFVARILPETPPRARTLAAVVDGQNIENFDYLIKGSPCEQLAHGALCIVPDDVARRFPASPSLAALGARAYVGHRLDNATGEPVGFLFVLYRRHLSRTNFITSTLKIFADRAAAELEREQTQARLRDQASLLDKAHDAIIVHDLDHRISFWNRSAQRLYGWTDREALGHSIPGLMSHDDADFRRAFEQALENGEWVGEYLCRRKDGSALTVEASWTLVRDQYGAPQSIFTIETDISARKKMEKELLHQARHDILTGLPNRAYFYEQLEQAMKRSRRRDSWLGLLYFDIDKFKQINDNHGHDIGDEVIRTFVERIRSAVREADFMSRLGGDEFVLLLEDLSAPECAEIIAAKLTAAMQAEFVVKGLHLQVSTSIGIALYKPDMSVDELVRQADQAMYRAKHAGRNCFRY</sequence>
<organism evidence="7 8">
    <name type="scientific">Geopseudomonas sagittaria</name>
    <dbReference type="NCBI Taxonomy" id="1135990"/>
    <lineage>
        <taxon>Bacteria</taxon>
        <taxon>Pseudomonadati</taxon>
        <taxon>Pseudomonadota</taxon>
        <taxon>Gammaproteobacteria</taxon>
        <taxon>Pseudomonadales</taxon>
        <taxon>Pseudomonadaceae</taxon>
        <taxon>Geopseudomonas</taxon>
    </lineage>
</organism>
<dbReference type="SUPFAM" id="SSF55781">
    <property type="entry name" value="GAF domain-like"/>
    <property type="match status" value="2"/>
</dbReference>
<feature type="domain" description="GGDEF" evidence="6">
    <location>
        <begin position="865"/>
        <end position="994"/>
    </location>
</feature>
<dbReference type="Pfam" id="PF00990">
    <property type="entry name" value="GGDEF"/>
    <property type="match status" value="1"/>
</dbReference>
<gene>
    <name evidence="7" type="ORF">SAMN05216229_11550</name>
</gene>
<keyword evidence="8" id="KW-1185">Reference proteome</keyword>
<accession>A0A1I5X6C6</accession>
<feature type="domain" description="PAC" evidence="5">
    <location>
        <begin position="205"/>
        <end position="258"/>
    </location>
</feature>
<evidence type="ECO:0000256" key="2">
    <source>
        <dbReference type="ARBA" id="ARBA00004533"/>
    </source>
</evidence>
<dbReference type="AlphaFoldDB" id="A0A1I5X6C6"/>
<dbReference type="InterPro" id="IPR052155">
    <property type="entry name" value="Biofilm_reg_signaling"/>
</dbReference>
<dbReference type="InterPro" id="IPR000700">
    <property type="entry name" value="PAS-assoc_C"/>
</dbReference>
<dbReference type="SMART" id="SM00086">
    <property type="entry name" value="PAC"/>
    <property type="match status" value="3"/>
</dbReference>
<evidence type="ECO:0000313" key="8">
    <source>
        <dbReference type="Proteomes" id="UP000243084"/>
    </source>
</evidence>
<dbReference type="InterPro" id="IPR043128">
    <property type="entry name" value="Rev_trsase/Diguanyl_cyclase"/>
</dbReference>
<dbReference type="FunFam" id="3.30.70.270:FF:000001">
    <property type="entry name" value="Diguanylate cyclase domain protein"/>
    <property type="match status" value="1"/>
</dbReference>
<comment type="cofactor">
    <cofactor evidence="1">
        <name>Mg(2+)</name>
        <dbReference type="ChEBI" id="CHEBI:18420"/>
    </cofactor>
</comment>
<dbReference type="FunFam" id="3.30.450.20:FF:000099">
    <property type="entry name" value="Sensory box sensor histidine kinase"/>
    <property type="match status" value="1"/>
</dbReference>
<dbReference type="InterPro" id="IPR035965">
    <property type="entry name" value="PAS-like_dom_sf"/>
</dbReference>
<evidence type="ECO:0000313" key="7">
    <source>
        <dbReference type="EMBL" id="SFQ27498.1"/>
    </source>
</evidence>
<dbReference type="GO" id="GO:0005886">
    <property type="term" value="C:plasma membrane"/>
    <property type="evidence" value="ECO:0007669"/>
    <property type="project" value="UniProtKB-SubCell"/>
</dbReference>
<dbReference type="PANTHER" id="PTHR44757:SF2">
    <property type="entry name" value="BIOFILM ARCHITECTURE MAINTENANCE PROTEIN MBAA"/>
    <property type="match status" value="1"/>
</dbReference>
<feature type="domain" description="PAS" evidence="4">
    <location>
        <begin position="710"/>
        <end position="779"/>
    </location>
</feature>
<dbReference type="SMART" id="SM00267">
    <property type="entry name" value="GGDEF"/>
    <property type="match status" value="1"/>
</dbReference>
<dbReference type="InterPro" id="IPR013767">
    <property type="entry name" value="PAS_fold"/>
</dbReference>
<dbReference type="Pfam" id="PF13185">
    <property type="entry name" value="GAF_2"/>
    <property type="match status" value="1"/>
</dbReference>
<dbReference type="InterPro" id="IPR029787">
    <property type="entry name" value="Nucleotide_cyclase"/>
</dbReference>
<dbReference type="SMART" id="SM00091">
    <property type="entry name" value="PAS"/>
    <property type="match status" value="3"/>
</dbReference>
<dbReference type="PROSITE" id="PS50112">
    <property type="entry name" value="PAS"/>
    <property type="match status" value="2"/>
</dbReference>
<dbReference type="InterPro" id="IPR003018">
    <property type="entry name" value="GAF"/>
</dbReference>
<dbReference type="Gene3D" id="3.30.450.20">
    <property type="entry name" value="PAS domain"/>
    <property type="match status" value="4"/>
</dbReference>
<feature type="domain" description="PAC" evidence="5">
    <location>
        <begin position="80"/>
        <end position="132"/>
    </location>
</feature>
<evidence type="ECO:0000259" key="4">
    <source>
        <dbReference type="PROSITE" id="PS50112"/>
    </source>
</evidence>
<keyword evidence="3" id="KW-0418">Kinase</keyword>
<dbReference type="SUPFAM" id="SSF55073">
    <property type="entry name" value="Nucleotide cyclase"/>
    <property type="match status" value="1"/>
</dbReference>
<evidence type="ECO:0000259" key="5">
    <source>
        <dbReference type="PROSITE" id="PS50113"/>
    </source>
</evidence>
<dbReference type="Pfam" id="PF00989">
    <property type="entry name" value="PAS"/>
    <property type="match status" value="1"/>
</dbReference>
<dbReference type="Gene3D" id="3.30.450.40">
    <property type="match status" value="1"/>
</dbReference>
<dbReference type="Gene3D" id="3.30.70.270">
    <property type="match status" value="1"/>
</dbReference>
<evidence type="ECO:0000256" key="3">
    <source>
        <dbReference type="ARBA" id="ARBA00022777"/>
    </source>
</evidence>
<reference evidence="8" key="1">
    <citation type="submission" date="2016-10" db="EMBL/GenBank/DDBJ databases">
        <authorList>
            <person name="Varghese N."/>
            <person name="Submissions S."/>
        </authorList>
    </citation>
    <scope>NUCLEOTIDE SEQUENCE [LARGE SCALE GENOMIC DNA]</scope>
    <source>
        <strain evidence="8">JCM 18195</strain>
    </source>
</reference>
<evidence type="ECO:0000256" key="1">
    <source>
        <dbReference type="ARBA" id="ARBA00001946"/>
    </source>
</evidence>
<dbReference type="InterPro" id="IPR001610">
    <property type="entry name" value="PAC"/>
</dbReference>
<dbReference type="InterPro" id="IPR013655">
    <property type="entry name" value="PAS_fold_3"/>
</dbReference>
<dbReference type="Proteomes" id="UP000243084">
    <property type="component" value="Unassembled WGS sequence"/>
</dbReference>
<dbReference type="SUPFAM" id="SSF55785">
    <property type="entry name" value="PYP-like sensor domain (PAS domain)"/>
    <property type="match status" value="4"/>
</dbReference>
<dbReference type="GO" id="GO:0016301">
    <property type="term" value="F:kinase activity"/>
    <property type="evidence" value="ECO:0007669"/>
    <property type="project" value="UniProtKB-KW"/>
</dbReference>
<dbReference type="InterPro" id="IPR000160">
    <property type="entry name" value="GGDEF_dom"/>
</dbReference>
<dbReference type="EMBL" id="FOXM01000015">
    <property type="protein sequence ID" value="SFQ27498.1"/>
    <property type="molecule type" value="Genomic_DNA"/>
</dbReference>
<dbReference type="PROSITE" id="PS50887">
    <property type="entry name" value="GGDEF"/>
    <property type="match status" value="1"/>
</dbReference>
<dbReference type="NCBIfam" id="TIGR00254">
    <property type="entry name" value="GGDEF"/>
    <property type="match status" value="1"/>
</dbReference>
<name>A0A1I5X6C6_9GAMM</name>
<dbReference type="CDD" id="cd01949">
    <property type="entry name" value="GGDEF"/>
    <property type="match status" value="1"/>
</dbReference>
<feature type="domain" description="PAS" evidence="4">
    <location>
        <begin position="133"/>
        <end position="202"/>
    </location>
</feature>
<dbReference type="Pfam" id="PF08447">
    <property type="entry name" value="PAS_3"/>
    <property type="match status" value="1"/>
</dbReference>
<evidence type="ECO:0000259" key="6">
    <source>
        <dbReference type="PROSITE" id="PS50887"/>
    </source>
</evidence>
<dbReference type="InterPro" id="IPR000014">
    <property type="entry name" value="PAS"/>
</dbReference>
<comment type="subcellular location">
    <subcellularLocation>
        <location evidence="2">Cell inner membrane</location>
    </subcellularLocation>
</comment>
<dbReference type="OrthoDB" id="6168558at2"/>
<dbReference type="InterPro" id="IPR029016">
    <property type="entry name" value="GAF-like_dom_sf"/>
</dbReference>
<dbReference type="PROSITE" id="PS50113">
    <property type="entry name" value="PAC"/>
    <property type="match status" value="3"/>
</dbReference>
<feature type="domain" description="PAC" evidence="5">
    <location>
        <begin position="781"/>
        <end position="833"/>
    </location>
</feature>
<dbReference type="SMART" id="SM00065">
    <property type="entry name" value="GAF"/>
    <property type="match status" value="2"/>
</dbReference>
<keyword evidence="3" id="KW-0808">Transferase</keyword>
<protein>
    <submittedName>
        <fullName evidence="7">PAS domain S-box-containing protein/diguanylate cyclase (GGDEF) domain-containing protein</fullName>
    </submittedName>
</protein>
<dbReference type="GO" id="GO:0006355">
    <property type="term" value="P:regulation of DNA-templated transcription"/>
    <property type="evidence" value="ECO:0007669"/>
    <property type="project" value="InterPro"/>
</dbReference>